<feature type="compositionally biased region" description="Polar residues" evidence="8">
    <location>
        <begin position="176"/>
        <end position="196"/>
    </location>
</feature>
<evidence type="ECO:0000256" key="5">
    <source>
        <dbReference type="ARBA" id="ARBA00022884"/>
    </source>
</evidence>
<feature type="region of interest" description="Disordered" evidence="8">
    <location>
        <begin position="2254"/>
        <end position="2311"/>
    </location>
</feature>
<dbReference type="SMART" id="SM00490">
    <property type="entry name" value="HELICc"/>
    <property type="match status" value="2"/>
</dbReference>
<evidence type="ECO:0000259" key="11">
    <source>
        <dbReference type="PROSITE" id="PS51192"/>
    </source>
</evidence>
<dbReference type="Pfam" id="PF14622">
    <property type="entry name" value="Ribonucleas_3_3"/>
    <property type="match status" value="1"/>
</dbReference>
<feature type="domain" description="Helicase C-terminal" evidence="12">
    <location>
        <begin position="3274"/>
        <end position="3429"/>
    </location>
</feature>
<feature type="region of interest" description="Disordered" evidence="8">
    <location>
        <begin position="736"/>
        <end position="756"/>
    </location>
</feature>
<feature type="region of interest" description="Disordered" evidence="8">
    <location>
        <begin position="2026"/>
        <end position="2065"/>
    </location>
</feature>
<name>A0A8I2Z1E5_9AGAM</name>
<dbReference type="SMART" id="SM00535">
    <property type="entry name" value="RIBOc"/>
    <property type="match status" value="1"/>
</dbReference>
<dbReference type="InterPro" id="IPR000999">
    <property type="entry name" value="RNase_III_dom"/>
</dbReference>
<feature type="region of interest" description="Disordered" evidence="8">
    <location>
        <begin position="3119"/>
        <end position="3150"/>
    </location>
</feature>
<feature type="region of interest" description="Disordered" evidence="8">
    <location>
        <begin position="1"/>
        <end position="33"/>
    </location>
</feature>
<dbReference type="PROSITE" id="PS50137">
    <property type="entry name" value="DS_RBD"/>
    <property type="match status" value="1"/>
</dbReference>
<dbReference type="GO" id="GO:0004525">
    <property type="term" value="F:ribonuclease III activity"/>
    <property type="evidence" value="ECO:0007669"/>
    <property type="project" value="InterPro"/>
</dbReference>
<feature type="region of interest" description="Disordered" evidence="8">
    <location>
        <begin position="1526"/>
        <end position="1568"/>
    </location>
</feature>
<dbReference type="PANTHER" id="PTHR45623">
    <property type="entry name" value="CHROMODOMAIN-HELICASE-DNA-BINDING PROTEIN 3-RELATED-RELATED"/>
    <property type="match status" value="1"/>
</dbReference>
<feature type="compositionally biased region" description="Polar residues" evidence="8">
    <location>
        <begin position="3140"/>
        <end position="3150"/>
    </location>
</feature>
<dbReference type="InterPro" id="IPR038718">
    <property type="entry name" value="SNF2-like_sf"/>
</dbReference>
<gene>
    <name evidence="13" type="ORF">JVT61DRAFT_5423</name>
</gene>
<dbReference type="PROSITE" id="PS50142">
    <property type="entry name" value="RNASE_3_2"/>
    <property type="match status" value="1"/>
</dbReference>
<feature type="domain" description="RNase III" evidence="10">
    <location>
        <begin position="1850"/>
        <end position="1961"/>
    </location>
</feature>
<dbReference type="InterPro" id="IPR014720">
    <property type="entry name" value="dsRBD_dom"/>
</dbReference>
<evidence type="ECO:0000256" key="3">
    <source>
        <dbReference type="ARBA" id="ARBA00022801"/>
    </source>
</evidence>
<feature type="compositionally biased region" description="Pro residues" evidence="8">
    <location>
        <begin position="2297"/>
        <end position="2308"/>
    </location>
</feature>
<protein>
    <recommendedName>
        <fullName evidence="15">Chromatin remodeling factor mit1</fullName>
    </recommendedName>
</protein>
<dbReference type="GO" id="GO:0140658">
    <property type="term" value="F:ATP-dependent chromatin remodeler activity"/>
    <property type="evidence" value="ECO:0007669"/>
    <property type="project" value="TreeGrafter"/>
</dbReference>
<feature type="region of interest" description="Disordered" evidence="8">
    <location>
        <begin position="2741"/>
        <end position="2768"/>
    </location>
</feature>
<evidence type="ECO:0000256" key="8">
    <source>
        <dbReference type="SAM" id="MobiDB-lite"/>
    </source>
</evidence>
<feature type="compositionally biased region" description="Basic residues" evidence="8">
    <location>
        <begin position="3214"/>
        <end position="3225"/>
    </location>
</feature>
<dbReference type="GO" id="GO:0005634">
    <property type="term" value="C:nucleus"/>
    <property type="evidence" value="ECO:0007669"/>
    <property type="project" value="UniProtKB-SubCell"/>
</dbReference>
<dbReference type="GO" id="GO:0005524">
    <property type="term" value="F:ATP binding"/>
    <property type="evidence" value="ECO:0007669"/>
    <property type="project" value="UniProtKB-KW"/>
</dbReference>
<feature type="domain" description="DRBM" evidence="9">
    <location>
        <begin position="2100"/>
        <end position="2144"/>
    </location>
</feature>
<keyword evidence="3" id="KW-0378">Hydrolase</keyword>
<dbReference type="SUPFAM" id="SSF69065">
    <property type="entry name" value="RNase III domain-like"/>
    <property type="match status" value="1"/>
</dbReference>
<feature type="compositionally biased region" description="Low complexity" evidence="8">
    <location>
        <begin position="1814"/>
        <end position="1824"/>
    </location>
</feature>
<evidence type="ECO:0000256" key="2">
    <source>
        <dbReference type="ARBA" id="ARBA00022741"/>
    </source>
</evidence>
<dbReference type="Pfam" id="PF23615">
    <property type="entry name" value="Chromo_MIT1"/>
    <property type="match status" value="1"/>
</dbReference>
<dbReference type="CDD" id="cd00048">
    <property type="entry name" value="DSRM_SF"/>
    <property type="match status" value="1"/>
</dbReference>
<dbReference type="SMART" id="SM00358">
    <property type="entry name" value="DSRM"/>
    <property type="match status" value="1"/>
</dbReference>
<dbReference type="Pfam" id="PF00271">
    <property type="entry name" value="Helicase_C"/>
    <property type="match status" value="2"/>
</dbReference>
<dbReference type="GO" id="GO:0003677">
    <property type="term" value="F:DNA binding"/>
    <property type="evidence" value="ECO:0007669"/>
    <property type="project" value="TreeGrafter"/>
</dbReference>
<dbReference type="InterPro" id="IPR027417">
    <property type="entry name" value="P-loop_NTPase"/>
</dbReference>
<dbReference type="InterPro" id="IPR000330">
    <property type="entry name" value="SNF2_N"/>
</dbReference>
<proteinExistence type="predicted"/>
<evidence type="ECO:0000256" key="4">
    <source>
        <dbReference type="ARBA" id="ARBA00022840"/>
    </source>
</evidence>
<evidence type="ECO:0008006" key="15">
    <source>
        <dbReference type="Google" id="ProtNLM"/>
    </source>
</evidence>
<feature type="compositionally biased region" description="Pro residues" evidence="8">
    <location>
        <begin position="2041"/>
        <end position="2061"/>
    </location>
</feature>
<evidence type="ECO:0000259" key="9">
    <source>
        <dbReference type="PROSITE" id="PS50137"/>
    </source>
</evidence>
<keyword evidence="14" id="KW-1185">Reference proteome</keyword>
<keyword evidence="2" id="KW-0547">Nucleotide-binding</keyword>
<dbReference type="Pfam" id="PF00035">
    <property type="entry name" value="dsrm"/>
    <property type="match status" value="1"/>
</dbReference>
<feature type="compositionally biased region" description="Polar residues" evidence="8">
    <location>
        <begin position="1699"/>
        <end position="1708"/>
    </location>
</feature>
<evidence type="ECO:0000256" key="7">
    <source>
        <dbReference type="PROSITE-ProRule" id="PRU00266"/>
    </source>
</evidence>
<dbReference type="GO" id="GO:0000785">
    <property type="term" value="C:chromatin"/>
    <property type="evidence" value="ECO:0007669"/>
    <property type="project" value="TreeGrafter"/>
</dbReference>
<sequence length="3433" mass="383539">MSDLASLFSPSRPLSPLTSSSVELEPSPSPQVSMPTRRILQCYVSPPRLSHSIKELYQQLPEYLGGDPEFTRNDLDAVVGEYPLDSQGKPSHYFVRFKDGLARRISSHTFLANYSDLVDEYRASLEGFRLSRHLKVSSERRKARDLLGHFDPASDDVHEFWRMNARITFDGVSRMISPQTSSESDVSESPLTSDSPLTEEDDDRSGDDYTGRASTRKSARLVAANTKFIQSRLPFSPRKLRSNRVRARSTSDSEDDLGGYGQVGSVGSDIEILATRRSTRSRRSARSNLADHLVDGEESDGDTYLDSPRPKSRGKVGKKLKKERSATARPAYGHFRDISDLDFDLYEDDATSSLRVHRDICERCHKRPAHEELTKVKKGRRKAKDDEDGSDDDENHTRGLGGWVRCLKCPVVAHWKCLAKSQREEIVRAACARDKDRWSAQVEGASGPSPADLPDRKELDINQTTEFICGLCMKGGICMGCLEVALEPDSSIANKQHPCTAFPHPAQSSVSDIQVVDNTSLTGDDTSSQPCRELLFRCFSCRRLAHYRHLPNPEDATWGDADLAVYYQEGTSWRCADCASYVYPLDKILAWRPYPPGVVEPTSVNPPDAKAFLPREYLVKWADRSYRRTQWVPHMWLVSTNLSRLKHFLARGSKVPLLDEPVPDDPAMDAHEHDDIDKQPISFEPGADVTSEVHPFNEPKHISLGPLPDAERRIPIAWKTVDRVLDVRFWNPSSKTNRKKKSITRGGHVDGSHLSLGEQVERAYTEGEQPDESLMKEPDEWLSRTGVALSVKHIDNVIWIFVKWEDLGYEEATWDSPPRRGEPGYGAYEHAFRNFVDSRKVSVKQTRKDIEVMEARVENGYGVVALKRDLDEQPDLGQSNQLKLMKFQIDGYNWLCDNWWNRQPSILADEMGLGKTVQIVTSLGTLIEKFKVAPALVVVPNSTVTNWIREFSRWAPRLRVVPFFGEAKSRDVVMRYELFHAPNREPKYHVLVTTYETITNPRDFTTVFKGVGRWEVLVVDEGQRLKSDGSLLFKKLNELKPIHRIIMTGVSQSSFNLDFFSIHVFSQTPLNNNIRELFNLMNFLDSDKWQDLEALEKEYEELSEDLVRQLHVRLKPYFLRRMKSEVLQLPPKNEVIVPLSMTPLQKEIYRSILSQNLDILKHLTQVSTVKATRAGISRTNMNNMLMQLRKYVVIGLPFTILMSHDRCIQHPYLISDHIEPRGLQPHEAHEKLIDASAKLLLLRSLLPKLKARGHRVLLFSQFVIALDIIEDFLRGENYKYLRLDGETKQATRQKGMDEFNRPDSEYFIYLLSTRAGGVGINLYTADTVIIYDPDFNPHQAIARSHRYGQQKTCLVFKLMVKESAEERIIQAAKKKLVLDHLIVQKMDDDESGGDDLRSILTFGAKVLFEEGDQSSKDIVYTDHDLDKLIEKTEVEGDRGDITSEPGLKFSFAKVWAAEKDTLEDVGDSVPDIDHGDSWAQALERVAAKKIVTKETEVTGRGVRRKAAAAFHQQQLDFLEGLEDSPAKVKDKGKKGRTLKSGTSTDSDAYDCSAHHAHGASDDTDDTTESMDAQELLLAHASPKKQPRYLSTPFQTIQSTSVLLSRRDQECGLCGHPHGPGACSMLGSSSNLMAYRDILLNHSVDEPWEYRVRVNLYPVTITLKEYVQKAAIETIEQTLYDRGQGQLLVGQPLKLVPQPGSRSMSVKLNESSRRDEASSLPVVLPSKRTSSPGAVPEGSSKKQKQNGSSGCPVCLGPHHPLENCPVLHQDTHRFVSSSLAKIILPLIESPALPARLMVLTPRLRTYNIADPSPMEIETTSESGTSSRKRQRSMTYDAPPEDLPELPRLSGEILLEVFTHRSLRLACHAKYRDNERLSVLGSHILEMMTTQLLFNRKPMLTRSEIEAQRRGLLSVDIIDTWANFYRLRDELRYDPLFQSSVGEAEQGRLLFLAYLGAVFSERGLTIVQQWIRALLRLSASVFRDGATVDLGPAGFEEQTGKRHKVEESLQGFSTQPLQHALPSLTTGYKPTHYNPYSQTTGSLPPPPPPPSVPPPIQPPPPKGMPSYGNPLAPAQPHLAFLPLFNQTAIQRGLSTAYPATFSGPPHAGKWCVTCIVNGIEKGKGSGPSKQLAKEEAARAAYYAMGWAPRACSSFFTPFRRRRRHRRRRATPPVVMRDVQPVPSVSMSNLALSEPAHIDLTGEDDVSPPPSTRAHLQASVGPAQAYPFSSYPHAIPSHAPKLTPMLHAPTYRPVFPVPSLPRHHQHLLPPQNGSPLIHPPTTRPPSTHSTNHVIDLTHSPSPPSSPLPLSSPLPGDLSPRTPVCIGQLTVTALVLYPVSYLQLHDPTKAEADWASVRLQYEHNPHKQPGTTETIHIKAPDIKSPTGELSQGEVFGVVEQKVAAHLGPMLGKGLIRLDAKVRRGMPNLPILPLQMLVYTPKGNITVVGNYLHQCGLLLDHPSPWYDTQRLANYHYCNPHNPPPGGHRQQLPPVRPSCSGPGGSSARWSAPAVSGKTLEVQRSQVEELFKSLRSGDELPETEPAHDVGTPLYPHQKKALTFLLEREREKRCSDGRSSLWQTRVNSHSGQRSWFHIVTQKELFHEPQESKGAILADDMGLGKTITCVSLIAATLDAARAFAASPLPPPAPPDRNFLEDTLSATHFSGSVWGMPSASDSGKGKGKATKAHDKAEAEYARTCRIKVKSRATLIICPLSTVSNWEDQFREHWRGEVSVVGGGGITCSAATHTSGTVTPPSQMTLSQQEPCSDLSPSYRPTGSRPLRVYVYHGNARRPDSAFLADFDAVITTYATLASEYSKQTRSITSLEADDEEEGDSDGGFQSVEIDEYGNQVVRLPKPKRAGMKRKKSFSNVAVEATSALQTIHWFRVVLDEAHSIKETATVGSRASCDLVADRRLCLTGTPVQNKLDDVYALIKFLRLEPFDDKNIWTEFIGTPVKYGQSLGVARLQTIMKCITLRRTKETETSDGNKILNLPPRRDELRYLKFDSREQSIYDQFFTESKAEFNELSNKNEVMKNYVGILQKILRLRQICDHFELVEGKGFGGVQPTGPSSYEDLAAAIEREGLNPSRAAAIVALLREAATTQCVECGEELCISPDAQQIPEGGVCVDDGPSAAKRGRKAKWPTSRASTRTNSPSTSSLVLTRCQHLFCVACYRLCVCPGWPEVPPDIRRSCSACQTGLSPQDAIQVRPDCQPPDLSPRKKSGKREKRPKGTGPEKFTPSTKVKALLGDLIQFSKANPYSANYDPDSIEVEMVDGEGKRVDDGIVKTVVFSQWTTMLDKIEDALDAAGIRYERLDGTMKRDDRTRAMDALKYDPACEVLLVSLKAGGVGLNLTAAQRVYLMDPYWNPAVENQAVDRIHRLGQTRPVTTIKLIIENSIEDRLLEVQRKKTELANMTLGQNFSKADMLQRRMEELNQLFG</sequence>
<evidence type="ECO:0000313" key="14">
    <source>
        <dbReference type="Proteomes" id="UP000683000"/>
    </source>
</evidence>
<dbReference type="SUPFAM" id="SSF54768">
    <property type="entry name" value="dsRNA-binding domain-like"/>
    <property type="match status" value="1"/>
</dbReference>
<dbReference type="SMART" id="SM00487">
    <property type="entry name" value="DEXDc"/>
    <property type="match status" value="2"/>
</dbReference>
<dbReference type="OrthoDB" id="5857104at2759"/>
<feature type="domain" description="Helicase C-terminal" evidence="12">
    <location>
        <begin position="1241"/>
        <end position="1390"/>
    </location>
</feature>
<dbReference type="Gene3D" id="3.30.160.20">
    <property type="match status" value="1"/>
</dbReference>
<comment type="caution">
    <text evidence="13">The sequence shown here is derived from an EMBL/GenBank/DDBJ whole genome shotgun (WGS) entry which is preliminary data.</text>
</comment>
<evidence type="ECO:0000313" key="13">
    <source>
        <dbReference type="EMBL" id="KAG6381028.1"/>
    </source>
</evidence>
<dbReference type="CDD" id="cd18793">
    <property type="entry name" value="SF2_C_SNF"/>
    <property type="match status" value="2"/>
</dbReference>
<feature type="compositionally biased region" description="Polar residues" evidence="8">
    <location>
        <begin position="2026"/>
        <end position="2040"/>
    </location>
</feature>
<reference evidence="13" key="1">
    <citation type="submission" date="2021-03" db="EMBL/GenBank/DDBJ databases">
        <title>Evolutionary innovations through gain and loss of genes in the ectomycorrhizal Boletales.</title>
        <authorList>
            <person name="Wu G."/>
            <person name="Miyauchi S."/>
            <person name="Morin E."/>
            <person name="Yang Z.-L."/>
            <person name="Xu J."/>
            <person name="Martin F.M."/>
        </authorList>
    </citation>
    <scope>NUCLEOTIDE SEQUENCE</scope>
    <source>
        <strain evidence="13">BR01</strain>
    </source>
</reference>
<feature type="region of interest" description="Disordered" evidence="8">
    <location>
        <begin position="176"/>
        <end position="217"/>
    </location>
</feature>
<dbReference type="Gene3D" id="3.40.50.10810">
    <property type="entry name" value="Tandem AAA-ATPase domain"/>
    <property type="match status" value="3"/>
</dbReference>
<feature type="domain" description="Helicase ATP-binding" evidence="11">
    <location>
        <begin position="2597"/>
        <end position="2934"/>
    </location>
</feature>
<dbReference type="Gene3D" id="3.40.50.300">
    <property type="entry name" value="P-loop containing nucleotide triphosphate hydrolases"/>
    <property type="match status" value="2"/>
</dbReference>
<dbReference type="GO" id="GO:0016887">
    <property type="term" value="F:ATP hydrolysis activity"/>
    <property type="evidence" value="ECO:0007669"/>
    <property type="project" value="TreeGrafter"/>
</dbReference>
<dbReference type="InterPro" id="IPR001650">
    <property type="entry name" value="Helicase_C-like"/>
</dbReference>
<feature type="region of interest" description="Disordered" evidence="8">
    <location>
        <begin position="2477"/>
        <end position="2510"/>
    </location>
</feature>
<dbReference type="InterPro" id="IPR016197">
    <property type="entry name" value="Chromo-like_dom_sf"/>
</dbReference>
<keyword evidence="6" id="KW-0539">Nucleus</keyword>
<evidence type="ECO:0000259" key="10">
    <source>
        <dbReference type="PROSITE" id="PS50142"/>
    </source>
</evidence>
<feature type="domain" description="Helicase ATP-binding" evidence="11">
    <location>
        <begin position="896"/>
        <end position="1087"/>
    </location>
</feature>
<evidence type="ECO:0000256" key="6">
    <source>
        <dbReference type="ARBA" id="ARBA00023242"/>
    </source>
</evidence>
<feature type="region of interest" description="Disordered" evidence="8">
    <location>
        <begin position="239"/>
        <end position="264"/>
    </location>
</feature>
<evidence type="ECO:0000256" key="1">
    <source>
        <dbReference type="ARBA" id="ARBA00004123"/>
    </source>
</evidence>
<dbReference type="InterPro" id="IPR014001">
    <property type="entry name" value="Helicase_ATP-bd"/>
</dbReference>
<dbReference type="EMBL" id="JAGFBS010000002">
    <property type="protein sequence ID" value="KAG6381028.1"/>
    <property type="molecule type" value="Genomic_DNA"/>
</dbReference>
<keyword evidence="4" id="KW-0067">ATP-binding</keyword>
<accession>A0A8I2Z1E5</accession>
<dbReference type="GO" id="GO:0006396">
    <property type="term" value="P:RNA processing"/>
    <property type="evidence" value="ECO:0007669"/>
    <property type="project" value="InterPro"/>
</dbReference>
<feature type="region of interest" description="Disordered" evidence="8">
    <location>
        <begin position="1811"/>
        <end position="1840"/>
    </location>
</feature>
<dbReference type="PROSITE" id="PS51192">
    <property type="entry name" value="HELICASE_ATP_BIND_1"/>
    <property type="match status" value="2"/>
</dbReference>
<dbReference type="SUPFAM" id="SSF54160">
    <property type="entry name" value="Chromo domain-like"/>
    <property type="match status" value="1"/>
</dbReference>
<dbReference type="InterPro" id="IPR036389">
    <property type="entry name" value="RNase_III_sf"/>
</dbReference>
<feature type="region of interest" description="Disordered" evidence="8">
    <location>
        <begin position="276"/>
        <end position="328"/>
    </location>
</feature>
<organism evidence="13 14">
    <name type="scientific">Boletus reticuloceps</name>
    <dbReference type="NCBI Taxonomy" id="495285"/>
    <lineage>
        <taxon>Eukaryota</taxon>
        <taxon>Fungi</taxon>
        <taxon>Dikarya</taxon>
        <taxon>Basidiomycota</taxon>
        <taxon>Agaricomycotina</taxon>
        <taxon>Agaricomycetes</taxon>
        <taxon>Agaricomycetidae</taxon>
        <taxon>Boletales</taxon>
        <taxon>Boletineae</taxon>
        <taxon>Boletaceae</taxon>
        <taxon>Boletoideae</taxon>
        <taxon>Boletus</taxon>
    </lineage>
</organism>
<feature type="region of interest" description="Disordered" evidence="8">
    <location>
        <begin position="1698"/>
        <end position="1750"/>
    </location>
</feature>
<dbReference type="Pfam" id="PF00176">
    <property type="entry name" value="SNF2-rel_dom"/>
    <property type="match status" value="3"/>
</dbReference>
<dbReference type="GO" id="GO:0003723">
    <property type="term" value="F:RNA binding"/>
    <property type="evidence" value="ECO:0007669"/>
    <property type="project" value="UniProtKB-UniRule"/>
</dbReference>
<keyword evidence="5 7" id="KW-0694">RNA-binding</keyword>
<feature type="region of interest" description="Disordered" evidence="8">
    <location>
        <begin position="3199"/>
        <end position="3234"/>
    </location>
</feature>
<comment type="subcellular location">
    <subcellularLocation>
        <location evidence="1">Nucleus</location>
    </subcellularLocation>
</comment>
<dbReference type="PANTHER" id="PTHR45623:SF17">
    <property type="entry name" value="CHROMODOMAIN-HELICASE-DNA-BINDING PROTEIN 3-RELATED"/>
    <property type="match status" value="1"/>
</dbReference>
<feature type="region of interest" description="Disordered" evidence="8">
    <location>
        <begin position="372"/>
        <end position="396"/>
    </location>
</feature>
<dbReference type="SUPFAM" id="SSF52540">
    <property type="entry name" value="P-loop containing nucleoside triphosphate hydrolases"/>
    <property type="match status" value="4"/>
</dbReference>
<dbReference type="CDD" id="cd00593">
    <property type="entry name" value="RIBOc"/>
    <property type="match status" value="1"/>
</dbReference>
<dbReference type="Proteomes" id="UP000683000">
    <property type="component" value="Unassembled WGS sequence"/>
</dbReference>
<feature type="compositionally biased region" description="Basic residues" evidence="8">
    <location>
        <begin position="310"/>
        <end position="322"/>
    </location>
</feature>
<dbReference type="PROSITE" id="PS51194">
    <property type="entry name" value="HELICASE_CTER"/>
    <property type="match status" value="2"/>
</dbReference>
<dbReference type="CDD" id="cd18008">
    <property type="entry name" value="DEXDc_SHPRH-like"/>
    <property type="match status" value="1"/>
</dbReference>
<evidence type="ECO:0000259" key="12">
    <source>
        <dbReference type="PROSITE" id="PS51194"/>
    </source>
</evidence>
<dbReference type="GO" id="GO:0003682">
    <property type="term" value="F:chromatin binding"/>
    <property type="evidence" value="ECO:0007669"/>
    <property type="project" value="TreeGrafter"/>
</dbReference>
<dbReference type="InterPro" id="IPR049730">
    <property type="entry name" value="SNF2/RAD54-like_C"/>
</dbReference>
<dbReference type="GO" id="GO:0042393">
    <property type="term" value="F:histone binding"/>
    <property type="evidence" value="ECO:0007669"/>
    <property type="project" value="TreeGrafter"/>
</dbReference>
<dbReference type="Gene3D" id="1.10.1520.10">
    <property type="entry name" value="Ribonuclease III domain"/>
    <property type="match status" value="1"/>
</dbReference>
<dbReference type="GO" id="GO:0031047">
    <property type="term" value="P:regulatory ncRNA-mediated gene silencing"/>
    <property type="evidence" value="ECO:0007669"/>
    <property type="project" value="UniProtKB-ARBA"/>
</dbReference>
<dbReference type="InterPro" id="IPR056616">
    <property type="entry name" value="Chromo_MIT1"/>
</dbReference>